<keyword evidence="2" id="KW-0963">Cytoplasm</keyword>
<dbReference type="PANTHER" id="PTHR12598:SF0">
    <property type="entry name" value="COPPER HOMEOSTASIS PROTEIN CUTC HOMOLOG"/>
    <property type="match status" value="1"/>
</dbReference>
<evidence type="ECO:0000256" key="2">
    <source>
        <dbReference type="HAMAP-Rule" id="MF_00795"/>
    </source>
</evidence>
<dbReference type="EMBL" id="VDEM01000038">
    <property type="protein sequence ID" value="KAF0823092.1"/>
    <property type="molecule type" value="Genomic_DNA"/>
</dbReference>
<dbReference type="HAMAP" id="MF_00795">
    <property type="entry name" value="CutC"/>
    <property type="match status" value="1"/>
</dbReference>
<reference evidence="3 4" key="1">
    <citation type="journal article" date="2020" name="G3 (Bethesda)">
        <title>Whole Genome Sequencing and Comparative Genomics of Two Nematicidal Bacillus Strains Reveals a Wide Range of Possible Virulence Factors.</title>
        <authorList>
            <person name="Susic N."/>
            <person name="Janezic S."/>
            <person name="Rupnik M."/>
            <person name="Geric Stare B."/>
        </authorList>
    </citation>
    <scope>NUCLEOTIDE SEQUENCE [LARGE SCALE GENOMIC DNA]</scope>
    <source>
        <strain evidence="3 4">I-1582</strain>
    </source>
</reference>
<dbReference type="Gene3D" id="3.20.20.380">
    <property type="entry name" value="Copper homeostasis (CutC) domain"/>
    <property type="match status" value="1"/>
</dbReference>
<dbReference type="SUPFAM" id="SSF110395">
    <property type="entry name" value="CutC-like"/>
    <property type="match status" value="1"/>
</dbReference>
<dbReference type="InterPro" id="IPR005627">
    <property type="entry name" value="CutC-like"/>
</dbReference>
<dbReference type="RefSeq" id="WP_159345669.1">
    <property type="nucleotide sequence ID" value="NZ_JBALOT010000082.1"/>
</dbReference>
<comment type="subcellular location">
    <subcellularLocation>
        <location evidence="2">Cytoplasm</location>
    </subcellularLocation>
</comment>
<evidence type="ECO:0000313" key="3">
    <source>
        <dbReference type="EMBL" id="KAF0823092.1"/>
    </source>
</evidence>
<dbReference type="PANTHER" id="PTHR12598">
    <property type="entry name" value="COPPER HOMEOSTASIS PROTEIN CUTC"/>
    <property type="match status" value="1"/>
</dbReference>
<proteinExistence type="inferred from homology"/>
<name>A0A800MVA7_CYTFI</name>
<dbReference type="AlphaFoldDB" id="A0A800MVA7"/>
<gene>
    <name evidence="2" type="primary">cutC</name>
    <name evidence="3" type="ORF">KIS1582_3073</name>
</gene>
<dbReference type="Pfam" id="PF03932">
    <property type="entry name" value="CutC"/>
    <property type="match status" value="1"/>
</dbReference>
<accession>A0A800MVA7</accession>
<organism evidence="3 4">
    <name type="scientific">Cytobacillus firmus</name>
    <name type="common">Bacillus firmus</name>
    <dbReference type="NCBI Taxonomy" id="1399"/>
    <lineage>
        <taxon>Bacteria</taxon>
        <taxon>Bacillati</taxon>
        <taxon>Bacillota</taxon>
        <taxon>Bacilli</taxon>
        <taxon>Bacillales</taxon>
        <taxon>Bacillaceae</taxon>
        <taxon>Cytobacillus</taxon>
    </lineage>
</organism>
<dbReference type="InterPro" id="IPR036822">
    <property type="entry name" value="CutC-like_dom_sf"/>
</dbReference>
<comment type="caution">
    <text evidence="2">Once thought to be involved in copper homeostasis, experiments in E.coli have shown this is not the case.</text>
</comment>
<comment type="caution">
    <text evidence="3">The sequence shown here is derived from an EMBL/GenBank/DDBJ whole genome shotgun (WGS) entry which is preliminary data.</text>
</comment>
<evidence type="ECO:0000256" key="1">
    <source>
        <dbReference type="ARBA" id="ARBA00007768"/>
    </source>
</evidence>
<protein>
    <recommendedName>
        <fullName evidence="2">PF03932 family protein CutC</fullName>
    </recommendedName>
</protein>
<comment type="similarity">
    <text evidence="1 2">Belongs to the CutC family.</text>
</comment>
<sequence length="231" mass="25257">MIIEVIADTLSDARIAEQAGAGRIELVTGLAEGGLTPSYGVIERVCKELKIPVNVMIRPHSRGFCYSEVDIEIMIQDIKVCKKLGAAGAVFGVLTPDRKVHNEHLNRLIQAADGLDITFHRAFDETDDQFAALEVIKEYPQISRILTSGGQRSAADAAERLKRLHELTADIHLKIMAGAGLSAENIKAFIEKVPVTEVHFGSGVRFQSSYENAIDPERVQALKKIIGSRAL</sequence>
<dbReference type="Proteomes" id="UP000465778">
    <property type="component" value="Unassembled WGS sequence"/>
</dbReference>
<dbReference type="GO" id="GO:0005507">
    <property type="term" value="F:copper ion binding"/>
    <property type="evidence" value="ECO:0007669"/>
    <property type="project" value="TreeGrafter"/>
</dbReference>
<dbReference type="GO" id="GO:0005737">
    <property type="term" value="C:cytoplasm"/>
    <property type="evidence" value="ECO:0007669"/>
    <property type="project" value="UniProtKB-SubCell"/>
</dbReference>
<dbReference type="OrthoDB" id="9815677at2"/>
<evidence type="ECO:0000313" key="4">
    <source>
        <dbReference type="Proteomes" id="UP000465778"/>
    </source>
</evidence>